<keyword evidence="4" id="KW-1185">Reference proteome</keyword>
<dbReference type="Pfam" id="PF00564">
    <property type="entry name" value="PB1"/>
    <property type="match status" value="1"/>
</dbReference>
<dbReference type="InterPro" id="IPR000270">
    <property type="entry name" value="PB1_dom"/>
</dbReference>
<comment type="caution">
    <text evidence="3">The sequence shown here is derived from an EMBL/GenBank/DDBJ whole genome shotgun (WGS) entry which is preliminary data.</text>
</comment>
<dbReference type="AlphaFoldDB" id="A0AAW1K8W3"/>
<feature type="domain" description="PB1" evidence="2">
    <location>
        <begin position="73"/>
        <end position="167"/>
    </location>
</feature>
<feature type="region of interest" description="Disordered" evidence="1">
    <location>
        <begin position="445"/>
        <end position="474"/>
    </location>
</feature>
<feature type="compositionally biased region" description="Polar residues" evidence="1">
    <location>
        <begin position="445"/>
        <end position="461"/>
    </location>
</feature>
<dbReference type="InterPro" id="IPR053198">
    <property type="entry name" value="Gynoecium_Dev_Regulator"/>
</dbReference>
<feature type="compositionally biased region" description="Polar residues" evidence="1">
    <location>
        <begin position="540"/>
        <end position="557"/>
    </location>
</feature>
<reference evidence="3" key="1">
    <citation type="submission" date="2024-03" db="EMBL/GenBank/DDBJ databases">
        <title>WGS assembly of Saponaria officinalis var. Norfolk2.</title>
        <authorList>
            <person name="Jenkins J."/>
            <person name="Shu S."/>
            <person name="Grimwood J."/>
            <person name="Barry K."/>
            <person name="Goodstein D."/>
            <person name="Schmutz J."/>
            <person name="Leebens-Mack J."/>
            <person name="Osbourn A."/>
        </authorList>
    </citation>
    <scope>NUCLEOTIDE SEQUENCE [LARGE SCALE GENOMIC DNA]</scope>
    <source>
        <strain evidence="3">JIC</strain>
    </source>
</reference>
<protein>
    <recommendedName>
        <fullName evidence="2">PB1 domain-containing protein</fullName>
    </recommendedName>
</protein>
<dbReference type="Gene3D" id="3.10.20.90">
    <property type="entry name" value="Phosphatidylinositol 3-kinase Catalytic Subunit, Chain A, domain 1"/>
    <property type="match status" value="1"/>
</dbReference>
<feature type="compositionally biased region" description="Polar residues" evidence="1">
    <location>
        <begin position="226"/>
        <end position="255"/>
    </location>
</feature>
<feature type="compositionally biased region" description="Low complexity" evidence="1">
    <location>
        <begin position="263"/>
        <end position="276"/>
    </location>
</feature>
<dbReference type="CDD" id="cd06410">
    <property type="entry name" value="PB1_UP2"/>
    <property type="match status" value="1"/>
</dbReference>
<feature type="region of interest" description="Disordered" evidence="1">
    <location>
        <begin position="540"/>
        <end position="578"/>
    </location>
</feature>
<dbReference type="SMART" id="SM00666">
    <property type="entry name" value="PB1"/>
    <property type="match status" value="1"/>
</dbReference>
<dbReference type="SUPFAM" id="SSF54277">
    <property type="entry name" value="CAD &amp; PB1 domains"/>
    <property type="match status" value="1"/>
</dbReference>
<name>A0AAW1K8W3_SAPOF</name>
<dbReference type="EMBL" id="JBDFQZ010000006">
    <property type="protein sequence ID" value="KAK9714074.1"/>
    <property type="molecule type" value="Genomic_DNA"/>
</dbReference>
<evidence type="ECO:0000259" key="2">
    <source>
        <dbReference type="SMART" id="SM00666"/>
    </source>
</evidence>
<organism evidence="3 4">
    <name type="scientific">Saponaria officinalis</name>
    <name type="common">Common soapwort</name>
    <name type="synonym">Lychnis saponaria</name>
    <dbReference type="NCBI Taxonomy" id="3572"/>
    <lineage>
        <taxon>Eukaryota</taxon>
        <taxon>Viridiplantae</taxon>
        <taxon>Streptophyta</taxon>
        <taxon>Embryophyta</taxon>
        <taxon>Tracheophyta</taxon>
        <taxon>Spermatophyta</taxon>
        <taxon>Magnoliopsida</taxon>
        <taxon>eudicotyledons</taxon>
        <taxon>Gunneridae</taxon>
        <taxon>Pentapetalae</taxon>
        <taxon>Caryophyllales</taxon>
        <taxon>Caryophyllaceae</taxon>
        <taxon>Caryophylleae</taxon>
        <taxon>Saponaria</taxon>
    </lineage>
</organism>
<evidence type="ECO:0000313" key="3">
    <source>
        <dbReference type="EMBL" id="KAK9714074.1"/>
    </source>
</evidence>
<accession>A0AAW1K8W3</accession>
<gene>
    <name evidence="3" type="ORF">RND81_06G070000</name>
</gene>
<dbReference type="PANTHER" id="PTHR31066">
    <property type="entry name" value="OS05G0427100 PROTEIN-RELATED"/>
    <property type="match status" value="1"/>
</dbReference>
<sequence length="588" mass="64332">MNHSPPLADLPLPTHHIADVTTTITAANHVLPRSTESSPKSTHHADWDEPLAPLPGAKLRLMCSYGGHIIPRPYDKSLCYVGGETRMVAVERNSTLQDLIFRLSKTLLDGRQFTMKYQLPNEELDSLISVGTDEDLENMVEEYDRIMAVASPLKPSSGRLRLFLFFVKPETSKTMGALLDDAKSETWFVDALNGANMLPRGLSDSAAMDDLLSLGSGVNDQAATQTVGEGSNASAHAKISSPQMPQDVHSIQSVMPDSPMIETTTSSFDSATSSPSMAHLPPIRVRAEESGSILRLQDDLKAGASLEEQLSSQLKLTSPLPTAVSTQSAVAATYAGGGGNEINYSNRAISDEERSDHGVHVPSRKPPLPLHPLQNVHQRFGGGFNLPSPDSKNAGGIRLPSPDSVKSDNNIASATSFSKVVPQQEPEQGNLNEINHRAATTEQNLFDNRAPSPSTQTQVQPMQDPRSYIYPPQQQDPHQYQYIQQNMQYIPTHAPQQSYYQAFATTQQSMQPQIDHQHSHYPLYILSVNQNQPYNMPIQPTESTVTSSAPQSQQPVYQTRAAPPTNNPPGMAHVGPISNQQYHQYVTL</sequence>
<feature type="region of interest" description="Disordered" evidence="1">
    <location>
        <begin position="352"/>
        <end position="410"/>
    </location>
</feature>
<proteinExistence type="predicted"/>
<evidence type="ECO:0000313" key="4">
    <source>
        <dbReference type="Proteomes" id="UP001443914"/>
    </source>
</evidence>
<dbReference type="Proteomes" id="UP001443914">
    <property type="component" value="Unassembled WGS sequence"/>
</dbReference>
<dbReference type="PANTHER" id="PTHR31066:SF68">
    <property type="entry name" value="SERINE_THREONINE-PROTEIN KINASE YAKA-RELATED"/>
    <property type="match status" value="1"/>
</dbReference>
<feature type="region of interest" description="Disordered" evidence="1">
    <location>
        <begin position="226"/>
        <end position="279"/>
    </location>
</feature>
<evidence type="ECO:0000256" key="1">
    <source>
        <dbReference type="SAM" id="MobiDB-lite"/>
    </source>
</evidence>